<evidence type="ECO:0000313" key="4">
    <source>
        <dbReference type="Proteomes" id="UP000249555"/>
    </source>
</evidence>
<evidence type="ECO:0000256" key="2">
    <source>
        <dbReference type="RuleBase" id="RU362097"/>
    </source>
</evidence>
<evidence type="ECO:0000256" key="1">
    <source>
        <dbReference type="ARBA" id="ARBA00007613"/>
    </source>
</evidence>
<keyword evidence="2 3" id="KW-0449">Lipoprotein</keyword>
<keyword evidence="2" id="KW-0812">Transmembrane</keyword>
<name>A0A2W4Z645_9SPHN</name>
<dbReference type="SUPFAM" id="SSF56954">
    <property type="entry name" value="Outer membrane efflux proteins (OEP)"/>
    <property type="match status" value="1"/>
</dbReference>
<dbReference type="InterPro" id="IPR010131">
    <property type="entry name" value="MdtP/NodT-like"/>
</dbReference>
<dbReference type="GO" id="GO:0015562">
    <property type="term" value="F:efflux transmembrane transporter activity"/>
    <property type="evidence" value="ECO:0007669"/>
    <property type="project" value="InterPro"/>
</dbReference>
<sequence length="473" mass="50235">MHEPNVSRALPLLLAAALAGCTVGPNFTPPAPILPQVWQGAAPVAASTDARWWRSFDDPVLDALEARAGAANLDIAAAIERITAARIERGQARAAGAPQVEGQAGYSRERLGTAGIASVTQTLLGVTPPTTSPKGVDFDLYSAGVGASWELDLWGGHRRQAEAAQASVEATEAAARGVRLSVEAEVARSYVQLRGLWDERGIAQQDVAIADRNAAIARALLARGLATPIDLAATEEKQRALRGDIVDLDQQAAATQRALAILIGATPDTAPFDRAALQPPKPLPPAAARLPSDVARTRPDIVEAEARLHAATAQIGIAQADFYPKISLTGLFDIDVLSLSDFGWNARSTSIGPSLSLPIFSGGRLQRQLDLRRSEDRSAALAYRQTVLTAWREVDDALSATRAATERTDLSDRDLAARRETVARVEARYARGDIALLPVLDAREAALAAERALVRQRVAAMLAHIQLHRALGG</sequence>
<dbReference type="Gene3D" id="1.20.1600.10">
    <property type="entry name" value="Outer membrane efflux proteins (OEP)"/>
    <property type="match status" value="1"/>
</dbReference>
<proteinExistence type="inferred from homology"/>
<dbReference type="NCBIfam" id="TIGR01845">
    <property type="entry name" value="outer_NodT"/>
    <property type="match status" value="1"/>
</dbReference>
<dbReference type="Gene3D" id="2.20.200.10">
    <property type="entry name" value="Outer membrane efflux proteins (OEP)"/>
    <property type="match status" value="1"/>
</dbReference>
<dbReference type="AlphaFoldDB" id="A0A2W4Z645"/>
<dbReference type="Pfam" id="PF02321">
    <property type="entry name" value="OEP"/>
    <property type="match status" value="2"/>
</dbReference>
<comment type="similarity">
    <text evidence="1 2">Belongs to the outer membrane factor (OMF) (TC 1.B.17) family.</text>
</comment>
<keyword evidence="2" id="KW-0472">Membrane</keyword>
<keyword evidence="2" id="KW-0564">Palmitate</keyword>
<organism evidence="3 4">
    <name type="scientific">Sphingomonas taxi</name>
    <dbReference type="NCBI Taxonomy" id="1549858"/>
    <lineage>
        <taxon>Bacteria</taxon>
        <taxon>Pseudomonadati</taxon>
        <taxon>Pseudomonadota</taxon>
        <taxon>Alphaproteobacteria</taxon>
        <taxon>Sphingomonadales</taxon>
        <taxon>Sphingomonadaceae</taxon>
        <taxon>Sphingomonas</taxon>
    </lineage>
</organism>
<reference evidence="3 4" key="1">
    <citation type="submission" date="2017-08" db="EMBL/GenBank/DDBJ databases">
        <title>Infants hospitalized years apart are colonized by the same room-sourced microbial strains.</title>
        <authorList>
            <person name="Brooks B."/>
            <person name="Olm M.R."/>
            <person name="Firek B.A."/>
            <person name="Baker R."/>
            <person name="Thomas B.C."/>
            <person name="Morowitz M.J."/>
            <person name="Banfield J.F."/>
        </authorList>
    </citation>
    <scope>NUCLEOTIDE SEQUENCE [LARGE SCALE GENOMIC DNA]</scope>
    <source>
        <strain evidence="3">S2_018_000_R3_119</strain>
    </source>
</reference>
<keyword evidence="2" id="KW-1134">Transmembrane beta strand</keyword>
<evidence type="ECO:0000313" key="3">
    <source>
        <dbReference type="EMBL" id="PZO75922.1"/>
    </source>
</evidence>
<dbReference type="EMBL" id="QFMX01000003">
    <property type="protein sequence ID" value="PZO75922.1"/>
    <property type="molecule type" value="Genomic_DNA"/>
</dbReference>
<dbReference type="PANTHER" id="PTHR30203">
    <property type="entry name" value="OUTER MEMBRANE CATION EFFLUX PROTEIN"/>
    <property type="match status" value="1"/>
</dbReference>
<comment type="caution">
    <text evidence="3">The sequence shown here is derived from an EMBL/GenBank/DDBJ whole genome shotgun (WGS) entry which is preliminary data.</text>
</comment>
<dbReference type="InterPro" id="IPR003423">
    <property type="entry name" value="OMP_efflux"/>
</dbReference>
<dbReference type="PANTHER" id="PTHR30203:SF25">
    <property type="entry name" value="OUTER MEMBRANE PROTEIN-RELATED"/>
    <property type="match status" value="1"/>
</dbReference>
<dbReference type="GO" id="GO:0005886">
    <property type="term" value="C:plasma membrane"/>
    <property type="evidence" value="ECO:0007669"/>
    <property type="project" value="UniProtKB-SubCell"/>
</dbReference>
<comment type="subcellular location">
    <subcellularLocation>
        <location evidence="2">Cell membrane</location>
        <topology evidence="2">Lipid-anchor</topology>
    </subcellularLocation>
</comment>
<dbReference type="Proteomes" id="UP000249555">
    <property type="component" value="Unassembled WGS sequence"/>
</dbReference>
<accession>A0A2W4Z645</accession>
<protein>
    <submittedName>
        <fullName evidence="3">Secretion system type I outer membrane efflux pump lipoprotein NodT</fullName>
    </submittedName>
</protein>
<gene>
    <name evidence="3" type="ORF">DI640_03855</name>
</gene>